<feature type="compositionally biased region" description="Basic and acidic residues" evidence="2">
    <location>
        <begin position="80"/>
        <end position="99"/>
    </location>
</feature>
<feature type="region of interest" description="Disordered" evidence="2">
    <location>
        <begin position="15"/>
        <end position="106"/>
    </location>
</feature>
<dbReference type="PANTHER" id="PTHR30329:SF21">
    <property type="entry name" value="LIPOPROTEIN YIAD-RELATED"/>
    <property type="match status" value="1"/>
</dbReference>
<protein>
    <submittedName>
        <fullName evidence="5">OmpA family protein</fullName>
    </submittedName>
</protein>
<reference evidence="5" key="1">
    <citation type="submission" date="2021-08" db="EMBL/GenBank/DDBJ databases">
        <authorList>
            <person name="Stevens D.C."/>
        </authorList>
    </citation>
    <scope>NUCLEOTIDE SEQUENCE</scope>
    <source>
        <strain evidence="5">DSM 53165</strain>
    </source>
</reference>
<proteinExistence type="predicted"/>
<evidence type="ECO:0000259" key="4">
    <source>
        <dbReference type="PROSITE" id="PS51123"/>
    </source>
</evidence>
<dbReference type="InterPro" id="IPR006665">
    <property type="entry name" value="OmpA-like"/>
</dbReference>
<evidence type="ECO:0000313" key="5">
    <source>
        <dbReference type="EMBL" id="MBZ5710497.1"/>
    </source>
</evidence>
<dbReference type="CDD" id="cd07185">
    <property type="entry name" value="OmpA_C-like"/>
    <property type="match status" value="1"/>
</dbReference>
<feature type="compositionally biased region" description="Basic and acidic residues" evidence="2">
    <location>
        <begin position="43"/>
        <end position="52"/>
    </location>
</feature>
<organism evidence="5 6">
    <name type="scientific">Nannocystis pusilla</name>
    <dbReference type="NCBI Taxonomy" id="889268"/>
    <lineage>
        <taxon>Bacteria</taxon>
        <taxon>Pseudomonadati</taxon>
        <taxon>Myxococcota</taxon>
        <taxon>Polyangia</taxon>
        <taxon>Nannocystales</taxon>
        <taxon>Nannocystaceae</taxon>
        <taxon>Nannocystis</taxon>
    </lineage>
</organism>
<dbReference type="SUPFAM" id="SSF103088">
    <property type="entry name" value="OmpA-like"/>
    <property type="match status" value="1"/>
</dbReference>
<sequence length="240" mass="25548">MRRIALVLALASCRPAAPAARSVPEPGDPCASDPQAAGCAANGRDDRRHDPVARPVAPSDPCPAGAPAGPGCPPLDSDDDRIVDADDRCPHEPEDHNGLEDDDGCPDQATRIVIVNTHPARPKHITFARAGSTRLPDHAENVLAELVKVLREHPAVRVAIDGHADPREANSEAGRERLGLRRAEVVRDHLVAQGIDPARIELRSFGGTRPLTAGATDDQRARNRRVELLALDPPQPATSP</sequence>
<dbReference type="PANTHER" id="PTHR30329">
    <property type="entry name" value="STATOR ELEMENT OF FLAGELLAR MOTOR COMPLEX"/>
    <property type="match status" value="1"/>
</dbReference>
<dbReference type="Proteomes" id="UP001139031">
    <property type="component" value="Unassembled WGS sequence"/>
</dbReference>
<dbReference type="PROSITE" id="PS51123">
    <property type="entry name" value="OMPA_2"/>
    <property type="match status" value="1"/>
</dbReference>
<evidence type="ECO:0000313" key="6">
    <source>
        <dbReference type="Proteomes" id="UP001139031"/>
    </source>
</evidence>
<comment type="caution">
    <text evidence="5">The sequence shown here is derived from an EMBL/GenBank/DDBJ whole genome shotgun (WGS) entry which is preliminary data.</text>
</comment>
<keyword evidence="6" id="KW-1185">Reference proteome</keyword>
<dbReference type="InterPro" id="IPR036737">
    <property type="entry name" value="OmpA-like_sf"/>
</dbReference>
<keyword evidence="1" id="KW-0472">Membrane</keyword>
<gene>
    <name evidence="5" type="ORF">K7C98_14655</name>
</gene>
<dbReference type="EMBL" id="JAIRAU010000016">
    <property type="protein sequence ID" value="MBZ5710497.1"/>
    <property type="molecule type" value="Genomic_DNA"/>
</dbReference>
<evidence type="ECO:0000256" key="2">
    <source>
        <dbReference type="SAM" id="MobiDB-lite"/>
    </source>
</evidence>
<feature type="signal peptide" evidence="3">
    <location>
        <begin position="1"/>
        <end position="19"/>
    </location>
</feature>
<dbReference type="Pfam" id="PF00691">
    <property type="entry name" value="OmpA"/>
    <property type="match status" value="1"/>
</dbReference>
<accession>A0ABS7TQJ5</accession>
<feature type="compositionally biased region" description="Basic and acidic residues" evidence="2">
    <location>
        <begin position="217"/>
        <end position="227"/>
    </location>
</feature>
<evidence type="ECO:0000256" key="1">
    <source>
        <dbReference type="PROSITE-ProRule" id="PRU00473"/>
    </source>
</evidence>
<evidence type="ECO:0000256" key="3">
    <source>
        <dbReference type="SAM" id="SignalP"/>
    </source>
</evidence>
<dbReference type="InterPro" id="IPR050330">
    <property type="entry name" value="Bact_OuterMem_StrucFunc"/>
</dbReference>
<feature type="domain" description="OmpA-like" evidence="4">
    <location>
        <begin position="115"/>
        <end position="234"/>
    </location>
</feature>
<feature type="chain" id="PRO_5045994029" evidence="3">
    <location>
        <begin position="20"/>
        <end position="240"/>
    </location>
</feature>
<name>A0ABS7TQJ5_9BACT</name>
<feature type="region of interest" description="Disordered" evidence="2">
    <location>
        <begin position="208"/>
        <end position="240"/>
    </location>
</feature>
<keyword evidence="3" id="KW-0732">Signal</keyword>
<dbReference type="Gene3D" id="3.30.1330.60">
    <property type="entry name" value="OmpA-like domain"/>
    <property type="match status" value="1"/>
</dbReference>
<dbReference type="RefSeq" id="WP_224192265.1">
    <property type="nucleotide sequence ID" value="NZ_JAIRAU010000016.1"/>
</dbReference>